<sequence length="158" mass="18775">MAKMSKLHKQADEYFKLLEEQKYEKRATHIFGCEPSLAVFLLWCNIEVLLRLNKYYHKIQEPWPDKLSFINANWAPLKHIKGINVDAYNAIFGSSKSLWKIRNEIAHTGKFIEEHEVIHFVEYAKFVIDRLNSELPKRSDFLVKKRRSDAQKNNRGRK</sequence>
<protein>
    <recommendedName>
        <fullName evidence="3">RiboL-PSP-HEPN domain-containing protein</fullName>
    </recommendedName>
</protein>
<dbReference type="EMBL" id="VXKB01000004">
    <property type="protein sequence ID" value="KAA8714174.1"/>
    <property type="molecule type" value="Genomic_DNA"/>
</dbReference>
<evidence type="ECO:0000313" key="1">
    <source>
        <dbReference type="EMBL" id="KAA8714174.1"/>
    </source>
</evidence>
<organism evidence="1 2">
    <name type="scientific">Morganella psychrotolerans</name>
    <dbReference type="NCBI Taxonomy" id="368603"/>
    <lineage>
        <taxon>Bacteria</taxon>
        <taxon>Pseudomonadati</taxon>
        <taxon>Pseudomonadota</taxon>
        <taxon>Gammaproteobacteria</taxon>
        <taxon>Enterobacterales</taxon>
        <taxon>Morganellaceae</taxon>
        <taxon>Morganella</taxon>
    </lineage>
</organism>
<evidence type="ECO:0000313" key="2">
    <source>
        <dbReference type="Proteomes" id="UP000322181"/>
    </source>
</evidence>
<dbReference type="Proteomes" id="UP000322181">
    <property type="component" value="Unassembled WGS sequence"/>
</dbReference>
<gene>
    <name evidence="1" type="ORF">F4V73_14000</name>
</gene>
<comment type="caution">
    <text evidence="1">The sequence shown here is derived from an EMBL/GenBank/DDBJ whole genome shotgun (WGS) entry which is preliminary data.</text>
</comment>
<dbReference type="AlphaFoldDB" id="A0A5M9QZS9"/>
<reference evidence="1 2" key="1">
    <citation type="submission" date="2019-09" db="EMBL/GenBank/DDBJ databases">
        <title>Draft genome sequence of various Type strains from the CCUG.</title>
        <authorList>
            <person name="Pineiro-Iglesias B."/>
            <person name="Tunovic T."/>
            <person name="Unosson C."/>
            <person name="Inganas E."/>
            <person name="Ohlen M."/>
            <person name="Cardew S."/>
            <person name="Jensie-Markopoulos S."/>
            <person name="Salva-Serra F."/>
            <person name="Jaen-Luchoro D."/>
            <person name="Karlsson R."/>
            <person name="Svensson-Stadler L."/>
            <person name="Chun J."/>
            <person name="Moore E."/>
        </authorList>
    </citation>
    <scope>NUCLEOTIDE SEQUENCE [LARGE SCALE GENOMIC DNA]</scope>
    <source>
        <strain evidence="1 2">CCUG 53682T</strain>
    </source>
</reference>
<evidence type="ECO:0008006" key="3">
    <source>
        <dbReference type="Google" id="ProtNLM"/>
    </source>
</evidence>
<dbReference type="RefSeq" id="WP_150385012.1">
    <property type="nucleotide sequence ID" value="NZ_BAAAFS010000004.1"/>
</dbReference>
<accession>A0A5M9QZS9</accession>
<proteinExistence type="predicted"/>
<name>A0A5M9QZS9_9GAMM</name>